<accession>A0A1Q9BS05</accession>
<dbReference type="Proteomes" id="UP000186817">
    <property type="component" value="Unassembled WGS sequence"/>
</dbReference>
<name>A0A1Q9BS05_SYMMI</name>
<protein>
    <recommendedName>
        <fullName evidence="4">Tyr recombinase domain-containing protein</fullName>
    </recommendedName>
</protein>
<evidence type="ECO:0008006" key="4">
    <source>
        <dbReference type="Google" id="ProtNLM"/>
    </source>
</evidence>
<dbReference type="AlphaFoldDB" id="A0A1Q9BS05"/>
<evidence type="ECO:0000313" key="3">
    <source>
        <dbReference type="Proteomes" id="UP000186817"/>
    </source>
</evidence>
<reference evidence="2 3" key="1">
    <citation type="submission" date="2016-02" db="EMBL/GenBank/DDBJ databases">
        <title>Genome analysis of coral dinoflagellate symbionts highlights evolutionary adaptations to a symbiotic lifestyle.</title>
        <authorList>
            <person name="Aranda M."/>
            <person name="Li Y."/>
            <person name="Liew Y.J."/>
            <person name="Baumgarten S."/>
            <person name="Simakov O."/>
            <person name="Wilson M."/>
            <person name="Piel J."/>
            <person name="Ashoor H."/>
            <person name="Bougouffa S."/>
            <person name="Bajic V.B."/>
            <person name="Ryu T."/>
            <person name="Ravasi T."/>
            <person name="Bayer T."/>
            <person name="Micklem G."/>
            <person name="Kim H."/>
            <person name="Bhak J."/>
            <person name="Lajeunesse T.C."/>
            <person name="Voolstra C.R."/>
        </authorList>
    </citation>
    <scope>NUCLEOTIDE SEQUENCE [LARGE SCALE GENOMIC DNA]</scope>
    <source>
        <strain evidence="2 3">CCMP2467</strain>
    </source>
</reference>
<dbReference type="OrthoDB" id="445884at2759"/>
<feature type="non-terminal residue" evidence="2">
    <location>
        <position position="433"/>
    </location>
</feature>
<feature type="region of interest" description="Disordered" evidence="1">
    <location>
        <begin position="392"/>
        <end position="420"/>
    </location>
</feature>
<sequence length="433" mass="46451">MVLLDPAASGLGLSLVDKTGALEADEVVSASFCDAFSSKAAGTLTKRAASLQRLVLQLYNQGVESPWRMAEADLYNALTALRDNGCGATAPAHILESLRFLHGIIRFQCIDLEAVISARCKGLAHSSFLGKAPLKQRDPLSCSQVKALENLMVRAGAVEQCILGQVLFCVHAVCRWKDAQRIKSLELLGSGESQVLFGDALGSKTALSKEAKTKFTPYAALAQGLTECNWGRLWMDARAKCGLSFGAGPEGYALPTRSLRLDAWGSTPMGAAEASAWIQEWLADESPGAKSLGTHSLKVTLLTWAGRSTIVKLSKAERLLLGHHVQPSVKSMLTYSREAYTSLAGKVLALYRTIRSGAFDPDLDPASRVRQVADSLIDEEIAARVELQPEEVVAEQIDASDEDSAESEADGEDPAPFVLPNLPVLRAPFANVD</sequence>
<feature type="compositionally biased region" description="Acidic residues" evidence="1">
    <location>
        <begin position="392"/>
        <end position="413"/>
    </location>
</feature>
<proteinExistence type="predicted"/>
<keyword evidence="3" id="KW-1185">Reference proteome</keyword>
<dbReference type="EMBL" id="LSRX01005407">
    <property type="protein sequence ID" value="OLP73471.1"/>
    <property type="molecule type" value="Genomic_DNA"/>
</dbReference>
<evidence type="ECO:0000313" key="2">
    <source>
        <dbReference type="EMBL" id="OLP73471.1"/>
    </source>
</evidence>
<evidence type="ECO:0000256" key="1">
    <source>
        <dbReference type="SAM" id="MobiDB-lite"/>
    </source>
</evidence>
<gene>
    <name evidence="2" type="ORF">AK812_SmicGene47280</name>
</gene>
<comment type="caution">
    <text evidence="2">The sequence shown here is derived from an EMBL/GenBank/DDBJ whole genome shotgun (WGS) entry which is preliminary data.</text>
</comment>
<organism evidence="2 3">
    <name type="scientific">Symbiodinium microadriaticum</name>
    <name type="common">Dinoflagellate</name>
    <name type="synonym">Zooxanthella microadriatica</name>
    <dbReference type="NCBI Taxonomy" id="2951"/>
    <lineage>
        <taxon>Eukaryota</taxon>
        <taxon>Sar</taxon>
        <taxon>Alveolata</taxon>
        <taxon>Dinophyceae</taxon>
        <taxon>Suessiales</taxon>
        <taxon>Symbiodiniaceae</taxon>
        <taxon>Symbiodinium</taxon>
    </lineage>
</organism>